<proteinExistence type="predicted"/>
<dbReference type="PANTHER" id="PTHR32182">
    <property type="entry name" value="DNA REPLICATION AND REPAIR PROTEIN RECF"/>
    <property type="match status" value="1"/>
</dbReference>
<dbReference type="RefSeq" id="WP_052726107.1">
    <property type="nucleotide sequence ID" value="NZ_CAWMEF010000001.1"/>
</dbReference>
<dbReference type="AlphaFoldDB" id="A0A0B6XCQ1"/>
<dbReference type="PANTHER" id="PTHR32182:SF23">
    <property type="entry name" value="ATP BINDING PROTEIN"/>
    <property type="match status" value="1"/>
</dbReference>
<dbReference type="KEGG" id="xbv:XBW1_4278"/>
<dbReference type="InterPro" id="IPR053498">
    <property type="entry name" value="Retron_ATPase"/>
</dbReference>
<organism evidence="2 3">
    <name type="scientific">Xenorhabdus bovienii</name>
    <name type="common">Xenorhabdus nematophila subsp. bovienii</name>
    <dbReference type="NCBI Taxonomy" id="40576"/>
    <lineage>
        <taxon>Bacteria</taxon>
        <taxon>Pseudomonadati</taxon>
        <taxon>Pseudomonadota</taxon>
        <taxon>Gammaproteobacteria</taxon>
        <taxon>Enterobacterales</taxon>
        <taxon>Morganellaceae</taxon>
        <taxon>Xenorhabdus</taxon>
    </lineage>
</organism>
<dbReference type="EMBL" id="FO818637">
    <property type="protein sequence ID" value="CDM91627.1"/>
    <property type="molecule type" value="Genomic_DNA"/>
</dbReference>
<name>A0A0B6XCQ1_XENBV</name>
<dbReference type="NCBIfam" id="NF041760">
    <property type="entry name" value="PtuA"/>
    <property type="match status" value="1"/>
</dbReference>
<feature type="domain" description="Endonuclease GajA/Old nuclease/RecF-like AAA" evidence="1">
    <location>
        <begin position="61"/>
        <end position="428"/>
    </location>
</feature>
<evidence type="ECO:0000313" key="3">
    <source>
        <dbReference type="Proteomes" id="UP000032930"/>
    </source>
</evidence>
<dbReference type="SUPFAM" id="SSF52540">
    <property type="entry name" value="P-loop containing nucleoside triphosphate hydrolases"/>
    <property type="match status" value="1"/>
</dbReference>
<accession>A0A0B6XCQ1</accession>
<dbReference type="CDD" id="cd00267">
    <property type="entry name" value="ABC_ATPase"/>
    <property type="match status" value="1"/>
</dbReference>
<dbReference type="Gene3D" id="3.40.50.300">
    <property type="entry name" value="P-loop containing nucleotide triphosphate hydrolases"/>
    <property type="match status" value="1"/>
</dbReference>
<evidence type="ECO:0000313" key="2">
    <source>
        <dbReference type="EMBL" id="CDM91627.1"/>
    </source>
</evidence>
<dbReference type="InterPro" id="IPR041685">
    <property type="entry name" value="AAA_GajA/Old/RecF-like"/>
</dbReference>
<dbReference type="GO" id="GO:0006302">
    <property type="term" value="P:double-strand break repair"/>
    <property type="evidence" value="ECO:0007669"/>
    <property type="project" value="TreeGrafter"/>
</dbReference>
<dbReference type="InterPro" id="IPR027417">
    <property type="entry name" value="P-loop_NTPase"/>
</dbReference>
<evidence type="ECO:0000259" key="1">
    <source>
        <dbReference type="Pfam" id="PF13175"/>
    </source>
</evidence>
<dbReference type="Proteomes" id="UP000032930">
    <property type="component" value="Chromosome"/>
</dbReference>
<dbReference type="GO" id="GO:0000731">
    <property type="term" value="P:DNA synthesis involved in DNA repair"/>
    <property type="evidence" value="ECO:0007669"/>
    <property type="project" value="TreeGrafter"/>
</dbReference>
<reference evidence="2 3" key="1">
    <citation type="submission" date="2014-02" db="EMBL/GenBank/DDBJ databases">
        <authorList>
            <person name="Genoscope - CEA"/>
        </authorList>
    </citation>
    <scope>NUCLEOTIDE SEQUENCE [LARGE SCALE GENOMIC DNA]</scope>
    <source>
        <strain evidence="2 3">CS03</strain>
    </source>
</reference>
<protein>
    <recommendedName>
        <fullName evidence="1">Endonuclease GajA/Old nuclease/RecF-like AAA domain-containing protein</fullName>
    </recommendedName>
</protein>
<dbReference type="Pfam" id="PF13175">
    <property type="entry name" value="AAA_15"/>
    <property type="match status" value="1"/>
</dbReference>
<sequence>MKKNRHIRALEMNAKKGDLLANFNLYQEYLSGEMNVEKNESLSEYYFEQCCVLIEENNFILESLKLIDFRRFKKLNIEKGLDRHLTVFIGTNGEGKTSIIEAISKTLSWLNANILKEDGQGSGITYDDIHNESEGYADIYTEFKYGVDTRINARLSRAIEAASKKRDSEVVGLKSIANMWRIINDKRRINLPLFASYLIERSYPLKINKRNFLIDIPEKRRLRFDAYTDALRGTGKFENFVDWFISLSKIKKYGTSIFNEELNQLKKQIEIKVMNEILSTIYDDSILKEMKNKYLESLEEKQDDGSHESIIVSKVIEAISHVVPSVEDIWVTDKSGVDEILVLIDGKAVKLTQLSDGQRVFIALVADLTRRLVLLNPEKENPLEGNGIVLIDEIELHLHPKWQQSIITTLQETFPNIQFIISTHSPQVLSTVNRKNIRYFSGEDDTGAVWLRVPDFQTKGVANSDVLEQLMNTFSIPDLPESKWVNDLIELVEKDNYENNSNAKELFNKIKEHFGDEHPEVKRCESHIRLQSLKVKARKKFDKKKDEN</sequence>
<gene>
    <name evidence="2" type="ORF">XBW1_4278</name>
</gene>